<keyword evidence="8 23" id="KW-0436">Ligase</keyword>
<comment type="catalytic activity">
    <reaction evidence="18">
        <text>10-formyltetrahydrofolyl-(gamma-L-Glu)(n) + L-glutamate + ATP = 10-formyltetrahydrofolyl-(gamma-L-Glu)(n+1) + ADP + phosphate + H(+)</text>
        <dbReference type="Rhea" id="RHEA:51904"/>
        <dbReference type="Rhea" id="RHEA-COMP:13088"/>
        <dbReference type="Rhea" id="RHEA-COMP:14300"/>
        <dbReference type="ChEBI" id="CHEBI:15378"/>
        <dbReference type="ChEBI" id="CHEBI:29985"/>
        <dbReference type="ChEBI" id="CHEBI:30616"/>
        <dbReference type="ChEBI" id="CHEBI:43474"/>
        <dbReference type="ChEBI" id="CHEBI:134413"/>
        <dbReference type="ChEBI" id="CHEBI:456216"/>
        <dbReference type="EC" id="6.3.2.17"/>
    </reaction>
</comment>
<organism evidence="23 24">
    <name type="scientific">Autumnicola tepida</name>
    <dbReference type="NCBI Taxonomy" id="3075595"/>
    <lineage>
        <taxon>Bacteria</taxon>
        <taxon>Pseudomonadati</taxon>
        <taxon>Bacteroidota</taxon>
        <taxon>Flavobacteriia</taxon>
        <taxon>Flavobacteriales</taxon>
        <taxon>Flavobacteriaceae</taxon>
        <taxon>Autumnicola</taxon>
    </lineage>
</organism>
<evidence type="ECO:0000259" key="22">
    <source>
        <dbReference type="Pfam" id="PF08245"/>
    </source>
</evidence>
<keyword evidence="9" id="KW-0479">Metal-binding</keyword>
<dbReference type="Gene3D" id="3.90.190.20">
    <property type="entry name" value="Mur ligase, C-terminal domain"/>
    <property type="match status" value="1"/>
</dbReference>
<dbReference type="PROSITE" id="PS01011">
    <property type="entry name" value="FOLYLPOLYGLU_SYNT_1"/>
    <property type="match status" value="1"/>
</dbReference>
<dbReference type="InterPro" id="IPR036615">
    <property type="entry name" value="Mur_ligase_C_dom_sf"/>
</dbReference>
<evidence type="ECO:0000256" key="7">
    <source>
        <dbReference type="ARBA" id="ARBA00019357"/>
    </source>
</evidence>
<evidence type="ECO:0000256" key="8">
    <source>
        <dbReference type="ARBA" id="ARBA00022598"/>
    </source>
</evidence>
<keyword evidence="11" id="KW-0067">ATP-binding</keyword>
<protein>
    <recommendedName>
        <fullName evidence="7">Dihydrofolate synthase/folylpolyglutamate synthase</fullName>
        <ecNumber evidence="5">6.3.2.12</ecNumber>
        <ecNumber evidence="6">6.3.2.17</ecNumber>
    </recommendedName>
    <alternativeName>
        <fullName evidence="16">Folylpoly-gamma-glutamate synthetase-dihydrofolate synthetase</fullName>
    </alternativeName>
    <alternativeName>
        <fullName evidence="14">Folylpolyglutamate synthetase</fullName>
    </alternativeName>
    <alternativeName>
        <fullName evidence="15">Tetrahydrofolylpolyglutamate synthase</fullName>
    </alternativeName>
</protein>
<dbReference type="InterPro" id="IPR036565">
    <property type="entry name" value="Mur-like_cat_sf"/>
</dbReference>
<keyword evidence="13" id="KW-0289">Folate biosynthesis</keyword>
<dbReference type="NCBIfam" id="TIGR01499">
    <property type="entry name" value="folC"/>
    <property type="match status" value="1"/>
</dbReference>
<dbReference type="PANTHER" id="PTHR11136">
    <property type="entry name" value="FOLYLPOLYGLUTAMATE SYNTHASE-RELATED"/>
    <property type="match status" value="1"/>
</dbReference>
<evidence type="ECO:0000256" key="4">
    <source>
        <dbReference type="ARBA" id="ARBA00008276"/>
    </source>
</evidence>
<name>A0ABU3CC81_9FLAO</name>
<comment type="pathway">
    <text evidence="2">Cofactor biosynthesis; tetrahydrofolate biosynthesis; 7,8-dihydrofolate from 2-amino-4-hydroxy-6-hydroxymethyl-7,8-dihydropteridine diphosphate and 4-aminobenzoate: step 2/2.</text>
</comment>
<dbReference type="EMBL" id="JAVRHQ010000017">
    <property type="protein sequence ID" value="MDT0643827.1"/>
    <property type="molecule type" value="Genomic_DNA"/>
</dbReference>
<comment type="function">
    <text evidence="1">Functions in two distinct reactions of the de novo folate biosynthetic pathway. Catalyzes the addition of a glutamate residue to dihydropteroate (7,8-dihydropteroate or H2Pte) to form dihydrofolate (7,8-dihydrofolate monoglutamate or H2Pte-Glu). Also catalyzes successive additions of L-glutamate to tetrahydrofolate or 10-formyltetrahydrofolate or 5,10-methylenetetrahydrofolate, leading to folylpolyglutamate derivatives.</text>
</comment>
<evidence type="ECO:0000259" key="21">
    <source>
        <dbReference type="Pfam" id="PF02875"/>
    </source>
</evidence>
<evidence type="ECO:0000313" key="23">
    <source>
        <dbReference type="EMBL" id="MDT0643827.1"/>
    </source>
</evidence>
<dbReference type="Proteomes" id="UP001262889">
    <property type="component" value="Unassembled WGS sequence"/>
</dbReference>
<evidence type="ECO:0000256" key="10">
    <source>
        <dbReference type="ARBA" id="ARBA00022741"/>
    </source>
</evidence>
<evidence type="ECO:0000256" key="19">
    <source>
        <dbReference type="ARBA" id="ARBA00049035"/>
    </source>
</evidence>
<dbReference type="InterPro" id="IPR004101">
    <property type="entry name" value="Mur_ligase_C"/>
</dbReference>
<dbReference type="EC" id="6.3.2.12" evidence="5"/>
<evidence type="ECO:0000313" key="24">
    <source>
        <dbReference type="Proteomes" id="UP001262889"/>
    </source>
</evidence>
<comment type="pathway">
    <text evidence="3">Cofactor biosynthesis; tetrahydrofolylpolyglutamate biosynthesis.</text>
</comment>
<dbReference type="RefSeq" id="WP_311535486.1">
    <property type="nucleotide sequence ID" value="NZ_JAVRHQ010000017.1"/>
</dbReference>
<comment type="catalytic activity">
    <reaction evidence="17">
        <text>(6S)-5,6,7,8-tetrahydrofolyl-(gamma-L-Glu)(n) + L-glutamate + ATP = (6S)-5,6,7,8-tetrahydrofolyl-(gamma-L-Glu)(n+1) + ADP + phosphate + H(+)</text>
        <dbReference type="Rhea" id="RHEA:10580"/>
        <dbReference type="Rhea" id="RHEA-COMP:14738"/>
        <dbReference type="Rhea" id="RHEA-COMP:14740"/>
        <dbReference type="ChEBI" id="CHEBI:15378"/>
        <dbReference type="ChEBI" id="CHEBI:29985"/>
        <dbReference type="ChEBI" id="CHEBI:30616"/>
        <dbReference type="ChEBI" id="CHEBI:43474"/>
        <dbReference type="ChEBI" id="CHEBI:141005"/>
        <dbReference type="ChEBI" id="CHEBI:456216"/>
        <dbReference type="EC" id="6.3.2.17"/>
    </reaction>
</comment>
<dbReference type="InterPro" id="IPR001645">
    <property type="entry name" value="Folylpolyglutamate_synth"/>
</dbReference>
<keyword evidence="12" id="KW-0460">Magnesium</keyword>
<evidence type="ECO:0000256" key="5">
    <source>
        <dbReference type="ARBA" id="ARBA00013023"/>
    </source>
</evidence>
<evidence type="ECO:0000256" key="18">
    <source>
        <dbReference type="ARBA" id="ARBA00047808"/>
    </source>
</evidence>
<evidence type="ECO:0000256" key="2">
    <source>
        <dbReference type="ARBA" id="ARBA00004799"/>
    </source>
</evidence>
<evidence type="ECO:0000256" key="20">
    <source>
        <dbReference type="ARBA" id="ARBA00049161"/>
    </source>
</evidence>
<dbReference type="Pfam" id="PF02875">
    <property type="entry name" value="Mur_ligase_C"/>
    <property type="match status" value="1"/>
</dbReference>
<evidence type="ECO:0000256" key="17">
    <source>
        <dbReference type="ARBA" id="ARBA00047493"/>
    </source>
</evidence>
<gene>
    <name evidence="23" type="ORF">RM553_13390</name>
</gene>
<evidence type="ECO:0000256" key="1">
    <source>
        <dbReference type="ARBA" id="ARBA00002714"/>
    </source>
</evidence>
<dbReference type="GO" id="GO:0016874">
    <property type="term" value="F:ligase activity"/>
    <property type="evidence" value="ECO:0007669"/>
    <property type="project" value="UniProtKB-KW"/>
</dbReference>
<evidence type="ECO:0000256" key="9">
    <source>
        <dbReference type="ARBA" id="ARBA00022723"/>
    </source>
</evidence>
<evidence type="ECO:0000256" key="11">
    <source>
        <dbReference type="ARBA" id="ARBA00022840"/>
    </source>
</evidence>
<evidence type="ECO:0000256" key="12">
    <source>
        <dbReference type="ARBA" id="ARBA00022842"/>
    </source>
</evidence>
<feature type="domain" description="Mur ligase C-terminal" evidence="21">
    <location>
        <begin position="281"/>
        <end position="398"/>
    </location>
</feature>
<proteinExistence type="inferred from homology"/>
<dbReference type="PROSITE" id="PS01012">
    <property type="entry name" value="FOLYLPOLYGLU_SYNT_2"/>
    <property type="match status" value="1"/>
</dbReference>
<dbReference type="SUPFAM" id="SSF53623">
    <property type="entry name" value="MurD-like peptide ligases, catalytic domain"/>
    <property type="match status" value="1"/>
</dbReference>
<comment type="caution">
    <text evidence="23">The sequence shown here is derived from an EMBL/GenBank/DDBJ whole genome shotgun (WGS) entry which is preliminary data.</text>
</comment>
<dbReference type="PIRSF" id="PIRSF001563">
    <property type="entry name" value="Folylpolyglu_synth"/>
    <property type="match status" value="1"/>
</dbReference>
<reference evidence="23 24" key="1">
    <citation type="submission" date="2023-09" db="EMBL/GenBank/DDBJ databases">
        <authorList>
            <person name="Rey-Velasco X."/>
        </authorList>
    </citation>
    <scope>NUCLEOTIDE SEQUENCE [LARGE SCALE GENOMIC DNA]</scope>
    <source>
        <strain evidence="23 24">F363</strain>
    </source>
</reference>
<dbReference type="PANTHER" id="PTHR11136:SF0">
    <property type="entry name" value="DIHYDROFOLATE SYNTHETASE-RELATED"/>
    <property type="match status" value="1"/>
</dbReference>
<dbReference type="Pfam" id="PF08245">
    <property type="entry name" value="Mur_ligase_M"/>
    <property type="match status" value="1"/>
</dbReference>
<sequence length="406" mass="45719">MKTYQETVEWMFQQLPMYQRVGAQAFKKDLGRTLALAKHLKNPERKFKSIHVAGTNGKGSSSHMLASVLREAGYKVGLYTSPHLKDFRERIKINGKVISQEEVVRFVDENQNFLQEHQLSFFEMTVGMAFNYFAKQQVDIAVVEVGMGGRLDSTNIITPEIAIITNIGLDHTAFLGNSLAEIASEKAGIIKKEVPVVIGEKQKETEAVFRRKAEEVGAEIIFASELKFPKYYTDLKGEYQKKNLKAVLASVKLMKQKGWEISEEAVINGLNNVKLHTGLQGRWDVLREKPKIICDTAHNAEGLKLVMNQLKKEKFQHLHIVLGVVNDKDLSKILPLFPQEAKYYFCKPDVPRGLAAEELQKEAQQFELAGRTYGSVKEALFAAEEEALDEDLIFVGGSNFIVAEVI</sequence>
<evidence type="ECO:0000256" key="14">
    <source>
        <dbReference type="ARBA" id="ARBA00030048"/>
    </source>
</evidence>
<evidence type="ECO:0000256" key="13">
    <source>
        <dbReference type="ARBA" id="ARBA00022909"/>
    </source>
</evidence>
<evidence type="ECO:0000256" key="15">
    <source>
        <dbReference type="ARBA" id="ARBA00030592"/>
    </source>
</evidence>
<evidence type="ECO:0000256" key="3">
    <source>
        <dbReference type="ARBA" id="ARBA00005150"/>
    </source>
</evidence>
<dbReference type="InterPro" id="IPR018109">
    <property type="entry name" value="Folylpolyglutamate_synth_CS"/>
</dbReference>
<feature type="domain" description="Mur ligase central" evidence="22">
    <location>
        <begin position="52"/>
        <end position="245"/>
    </location>
</feature>
<evidence type="ECO:0000256" key="16">
    <source>
        <dbReference type="ARBA" id="ARBA00032510"/>
    </source>
</evidence>
<evidence type="ECO:0000256" key="6">
    <source>
        <dbReference type="ARBA" id="ARBA00013025"/>
    </source>
</evidence>
<dbReference type="InterPro" id="IPR013221">
    <property type="entry name" value="Mur_ligase_cen"/>
</dbReference>
<keyword evidence="10" id="KW-0547">Nucleotide-binding</keyword>
<comment type="catalytic activity">
    <reaction evidence="19">
        <text>(6R)-5,10-methylenetetrahydrofolyl-(gamma-L-Glu)(n) + L-glutamate + ATP = (6R)-5,10-methylenetetrahydrofolyl-(gamma-L-Glu)(n+1) + ADP + phosphate + H(+)</text>
        <dbReference type="Rhea" id="RHEA:51912"/>
        <dbReference type="Rhea" id="RHEA-COMP:13257"/>
        <dbReference type="Rhea" id="RHEA-COMP:13258"/>
        <dbReference type="ChEBI" id="CHEBI:15378"/>
        <dbReference type="ChEBI" id="CHEBI:29985"/>
        <dbReference type="ChEBI" id="CHEBI:30616"/>
        <dbReference type="ChEBI" id="CHEBI:43474"/>
        <dbReference type="ChEBI" id="CHEBI:136572"/>
        <dbReference type="ChEBI" id="CHEBI:456216"/>
        <dbReference type="EC" id="6.3.2.17"/>
    </reaction>
</comment>
<comment type="similarity">
    <text evidence="4">Belongs to the folylpolyglutamate synthase family.</text>
</comment>
<comment type="catalytic activity">
    <reaction evidence="20">
        <text>7,8-dihydropteroate + L-glutamate + ATP = 7,8-dihydrofolate + ADP + phosphate + H(+)</text>
        <dbReference type="Rhea" id="RHEA:23584"/>
        <dbReference type="ChEBI" id="CHEBI:15378"/>
        <dbReference type="ChEBI" id="CHEBI:17839"/>
        <dbReference type="ChEBI" id="CHEBI:29985"/>
        <dbReference type="ChEBI" id="CHEBI:30616"/>
        <dbReference type="ChEBI" id="CHEBI:43474"/>
        <dbReference type="ChEBI" id="CHEBI:57451"/>
        <dbReference type="ChEBI" id="CHEBI:456216"/>
        <dbReference type="EC" id="6.3.2.12"/>
    </reaction>
</comment>
<dbReference type="SUPFAM" id="SSF53244">
    <property type="entry name" value="MurD-like peptide ligases, peptide-binding domain"/>
    <property type="match status" value="1"/>
</dbReference>
<dbReference type="EC" id="6.3.2.17" evidence="6"/>
<dbReference type="Gene3D" id="3.40.1190.10">
    <property type="entry name" value="Mur-like, catalytic domain"/>
    <property type="match status" value="1"/>
</dbReference>
<accession>A0ABU3CC81</accession>
<keyword evidence="24" id="KW-1185">Reference proteome</keyword>